<keyword evidence="4" id="KW-0804">Transcription</keyword>
<dbReference type="AlphaFoldDB" id="A0A9W6JFP9"/>
<dbReference type="InterPro" id="IPR014284">
    <property type="entry name" value="RNA_pol_sigma-70_dom"/>
</dbReference>
<proteinExistence type="inferred from homology"/>
<evidence type="ECO:0000256" key="1">
    <source>
        <dbReference type="ARBA" id="ARBA00010641"/>
    </source>
</evidence>
<dbReference type="Pfam" id="PF04542">
    <property type="entry name" value="Sigma70_r2"/>
    <property type="match status" value="1"/>
</dbReference>
<name>A0A9W6JFP9_9HYPH</name>
<dbReference type="InterPro" id="IPR007627">
    <property type="entry name" value="RNA_pol_sigma70_r2"/>
</dbReference>
<evidence type="ECO:0000313" key="7">
    <source>
        <dbReference type="EMBL" id="GLK74884.1"/>
    </source>
</evidence>
<dbReference type="InterPro" id="IPR013249">
    <property type="entry name" value="RNA_pol_sigma70_r4_t2"/>
</dbReference>
<dbReference type="Gene3D" id="1.10.10.10">
    <property type="entry name" value="Winged helix-like DNA-binding domain superfamily/Winged helix DNA-binding domain"/>
    <property type="match status" value="1"/>
</dbReference>
<gene>
    <name evidence="7" type="ORF">GCM10008171_01370</name>
</gene>
<reference evidence="7" key="1">
    <citation type="journal article" date="2014" name="Int. J. Syst. Evol. Microbiol.">
        <title>Complete genome sequence of Corynebacterium casei LMG S-19264T (=DSM 44701T), isolated from a smear-ripened cheese.</title>
        <authorList>
            <consortium name="US DOE Joint Genome Institute (JGI-PGF)"/>
            <person name="Walter F."/>
            <person name="Albersmeier A."/>
            <person name="Kalinowski J."/>
            <person name="Ruckert C."/>
        </authorList>
    </citation>
    <scope>NUCLEOTIDE SEQUENCE</scope>
    <source>
        <strain evidence="7">VKM B-2555</strain>
    </source>
</reference>
<feature type="domain" description="RNA polymerase sigma-70 region 2" evidence="5">
    <location>
        <begin position="35"/>
        <end position="100"/>
    </location>
</feature>
<dbReference type="SUPFAM" id="SSF88946">
    <property type="entry name" value="Sigma2 domain of RNA polymerase sigma factors"/>
    <property type="match status" value="1"/>
</dbReference>
<comment type="caution">
    <text evidence="7">The sequence shown here is derived from an EMBL/GenBank/DDBJ whole genome shotgun (WGS) entry which is preliminary data.</text>
</comment>
<dbReference type="SUPFAM" id="SSF88659">
    <property type="entry name" value="Sigma3 and sigma4 domains of RNA polymerase sigma factors"/>
    <property type="match status" value="1"/>
</dbReference>
<accession>A0A9W6JFP9</accession>
<dbReference type="InterPro" id="IPR013324">
    <property type="entry name" value="RNA_pol_sigma_r3/r4-like"/>
</dbReference>
<evidence type="ECO:0000259" key="6">
    <source>
        <dbReference type="Pfam" id="PF08281"/>
    </source>
</evidence>
<evidence type="ECO:0000313" key="8">
    <source>
        <dbReference type="Proteomes" id="UP001143364"/>
    </source>
</evidence>
<protein>
    <submittedName>
        <fullName evidence="7">RNA polymerase sigma factor</fullName>
    </submittedName>
</protein>
<dbReference type="NCBIfam" id="TIGR02937">
    <property type="entry name" value="sigma70-ECF"/>
    <property type="match status" value="1"/>
</dbReference>
<keyword evidence="2" id="KW-0805">Transcription regulation</keyword>
<dbReference type="GO" id="GO:0006352">
    <property type="term" value="P:DNA-templated transcription initiation"/>
    <property type="evidence" value="ECO:0007669"/>
    <property type="project" value="InterPro"/>
</dbReference>
<dbReference type="InterPro" id="IPR036388">
    <property type="entry name" value="WH-like_DNA-bd_sf"/>
</dbReference>
<dbReference type="PANTHER" id="PTHR43133:SF62">
    <property type="entry name" value="RNA POLYMERASE SIGMA FACTOR SIGZ"/>
    <property type="match status" value="1"/>
</dbReference>
<dbReference type="Pfam" id="PF08281">
    <property type="entry name" value="Sigma70_r4_2"/>
    <property type="match status" value="1"/>
</dbReference>
<feature type="domain" description="RNA polymerase sigma factor 70 region 4 type 2" evidence="6">
    <location>
        <begin position="133"/>
        <end position="182"/>
    </location>
</feature>
<dbReference type="GO" id="GO:0003677">
    <property type="term" value="F:DNA binding"/>
    <property type="evidence" value="ECO:0007669"/>
    <property type="project" value="InterPro"/>
</dbReference>
<dbReference type="Gene3D" id="1.10.1740.10">
    <property type="match status" value="1"/>
</dbReference>
<dbReference type="PANTHER" id="PTHR43133">
    <property type="entry name" value="RNA POLYMERASE ECF-TYPE SIGMA FACTO"/>
    <property type="match status" value="1"/>
</dbReference>
<dbReference type="CDD" id="cd06171">
    <property type="entry name" value="Sigma70_r4"/>
    <property type="match status" value="1"/>
</dbReference>
<dbReference type="RefSeq" id="WP_271202872.1">
    <property type="nucleotide sequence ID" value="NZ_BSFK01000003.1"/>
</dbReference>
<dbReference type="InterPro" id="IPR039425">
    <property type="entry name" value="RNA_pol_sigma-70-like"/>
</dbReference>
<dbReference type="InterPro" id="IPR013325">
    <property type="entry name" value="RNA_pol_sigma_r2"/>
</dbReference>
<sequence>MSHGRVRVDLTGPERMAELVRQVACAQDRAAFEELFDHYAPRLASYLQRLGADEAVAEEVTQDAMLALWRKAALFDPAKSSVGTWLFRIARNRRIDLLRRGGGVAAPVDEAVQLACDAPGPDAEIVRRERDLLVRRAMTDLPADQQSLVQLAFFEGLSHSEIAAAQGLPLGTVKSRIRLAFGRLRRRLGTDGIADAN</sequence>
<evidence type="ECO:0000256" key="2">
    <source>
        <dbReference type="ARBA" id="ARBA00023015"/>
    </source>
</evidence>
<keyword evidence="8" id="KW-1185">Reference proteome</keyword>
<dbReference type="GO" id="GO:0016987">
    <property type="term" value="F:sigma factor activity"/>
    <property type="evidence" value="ECO:0007669"/>
    <property type="project" value="UniProtKB-KW"/>
</dbReference>
<evidence type="ECO:0000256" key="4">
    <source>
        <dbReference type="ARBA" id="ARBA00023163"/>
    </source>
</evidence>
<organism evidence="7 8">
    <name type="scientific">Methylopila jiangsuensis</name>
    <dbReference type="NCBI Taxonomy" id="586230"/>
    <lineage>
        <taxon>Bacteria</taxon>
        <taxon>Pseudomonadati</taxon>
        <taxon>Pseudomonadota</taxon>
        <taxon>Alphaproteobacteria</taxon>
        <taxon>Hyphomicrobiales</taxon>
        <taxon>Methylopilaceae</taxon>
        <taxon>Methylopila</taxon>
    </lineage>
</organism>
<keyword evidence="3" id="KW-0731">Sigma factor</keyword>
<evidence type="ECO:0000259" key="5">
    <source>
        <dbReference type="Pfam" id="PF04542"/>
    </source>
</evidence>
<evidence type="ECO:0000256" key="3">
    <source>
        <dbReference type="ARBA" id="ARBA00023082"/>
    </source>
</evidence>
<dbReference type="Proteomes" id="UP001143364">
    <property type="component" value="Unassembled WGS sequence"/>
</dbReference>
<comment type="similarity">
    <text evidence="1">Belongs to the sigma-70 factor family. ECF subfamily.</text>
</comment>
<reference evidence="7" key="2">
    <citation type="submission" date="2023-01" db="EMBL/GenBank/DDBJ databases">
        <authorList>
            <person name="Sun Q."/>
            <person name="Evtushenko L."/>
        </authorList>
    </citation>
    <scope>NUCLEOTIDE SEQUENCE</scope>
    <source>
        <strain evidence="7">VKM B-2555</strain>
    </source>
</reference>
<dbReference type="EMBL" id="BSFK01000003">
    <property type="protein sequence ID" value="GLK74884.1"/>
    <property type="molecule type" value="Genomic_DNA"/>
</dbReference>